<gene>
    <name evidence="8" type="ORF">bsdtw1_00576</name>
</gene>
<accession>A0A6V8SBA7</accession>
<evidence type="ECO:0000256" key="1">
    <source>
        <dbReference type="ARBA" id="ARBA00022448"/>
    </source>
</evidence>
<evidence type="ECO:0000313" key="8">
    <source>
        <dbReference type="EMBL" id="GFP74524.1"/>
    </source>
</evidence>
<feature type="modified residue" description="Phosphohistidine; by HPr" evidence="7">
    <location>
        <position position="76"/>
    </location>
</feature>
<dbReference type="InterPro" id="IPR036542">
    <property type="entry name" value="PTS_IIA_lac/cel_sf"/>
</dbReference>
<evidence type="ECO:0000313" key="9">
    <source>
        <dbReference type="Proteomes" id="UP000580568"/>
    </source>
</evidence>
<dbReference type="AlphaFoldDB" id="A0A6V8SBA7"/>
<protein>
    <submittedName>
        <fullName evidence="8">PTS system lactose-specific EIIA component</fullName>
    </submittedName>
</protein>
<keyword evidence="9" id="KW-1185">Reference proteome</keyword>
<dbReference type="PANTHER" id="PTHR34382:SF7">
    <property type="entry name" value="PTS SYSTEM N,N'-DIACETYLCHITOBIOSE-SPECIFIC EIIA COMPONENT"/>
    <property type="match status" value="1"/>
</dbReference>
<feature type="binding site" evidence="6">
    <location>
        <position position="79"/>
    </location>
    <ligand>
        <name>Mg(2+)</name>
        <dbReference type="ChEBI" id="CHEBI:18420"/>
        <note>ligand shared between all trimeric partners</note>
    </ligand>
</feature>
<evidence type="ECO:0000256" key="5">
    <source>
        <dbReference type="PIRSR" id="PIRSR000699-1"/>
    </source>
</evidence>
<dbReference type="InterPro" id="IPR003188">
    <property type="entry name" value="PTS_IIA_lac/cel"/>
</dbReference>
<dbReference type="Pfam" id="PF02255">
    <property type="entry name" value="PTS_IIA"/>
    <property type="match status" value="1"/>
</dbReference>
<dbReference type="PIRSF" id="PIRSF000699">
    <property type="entry name" value="PTS_IILac_III"/>
    <property type="match status" value="1"/>
</dbReference>
<dbReference type="GO" id="GO:0046872">
    <property type="term" value="F:metal ion binding"/>
    <property type="evidence" value="ECO:0007669"/>
    <property type="project" value="UniProtKB-KW"/>
</dbReference>
<dbReference type="PROSITE" id="PS51095">
    <property type="entry name" value="PTS_EIIA_TYPE_3"/>
    <property type="match status" value="1"/>
</dbReference>
<comment type="cofactor">
    <cofactor evidence="6">
        <name>Mg(2+)</name>
        <dbReference type="ChEBI" id="CHEBI:18420"/>
    </cofactor>
    <text evidence="6">Binds 1 Mg(2+) ion per trimer.</text>
</comment>
<keyword evidence="1" id="KW-0813">Transport</keyword>
<evidence type="ECO:0000256" key="2">
    <source>
        <dbReference type="ARBA" id="ARBA00022597"/>
    </source>
</evidence>
<evidence type="ECO:0000256" key="4">
    <source>
        <dbReference type="ARBA" id="ARBA00022683"/>
    </source>
</evidence>
<dbReference type="EMBL" id="BLZR01000001">
    <property type="protein sequence ID" value="GFP74524.1"/>
    <property type="molecule type" value="Genomic_DNA"/>
</dbReference>
<reference evidence="8 9" key="1">
    <citation type="submission" date="2020-07" db="EMBL/GenBank/DDBJ databases">
        <title>A new beta-1,3-glucan-decomposing anaerobic bacterium isolated from anoxic soil subjected to biological soil disinfestation.</title>
        <authorList>
            <person name="Ueki A."/>
            <person name="Tonouchi A."/>
        </authorList>
    </citation>
    <scope>NUCLEOTIDE SEQUENCE [LARGE SCALE GENOMIC DNA]</scope>
    <source>
        <strain evidence="8 9">TW1</strain>
    </source>
</reference>
<dbReference type="PANTHER" id="PTHR34382">
    <property type="entry name" value="PTS SYSTEM N,N'-DIACETYLCHITOBIOSE-SPECIFIC EIIA COMPONENT"/>
    <property type="match status" value="1"/>
</dbReference>
<evidence type="ECO:0000256" key="6">
    <source>
        <dbReference type="PIRSR" id="PIRSR000699-2"/>
    </source>
</evidence>
<dbReference type="RefSeq" id="WP_183276077.1">
    <property type="nucleotide sequence ID" value="NZ_BLZR01000001.1"/>
</dbReference>
<organism evidence="8 9">
    <name type="scientific">Clostridium fungisolvens</name>
    <dbReference type="NCBI Taxonomy" id="1604897"/>
    <lineage>
        <taxon>Bacteria</taxon>
        <taxon>Bacillati</taxon>
        <taxon>Bacillota</taxon>
        <taxon>Clostridia</taxon>
        <taxon>Eubacteriales</taxon>
        <taxon>Clostridiaceae</taxon>
        <taxon>Clostridium</taxon>
    </lineage>
</organism>
<keyword evidence="2" id="KW-0762">Sugar transport</keyword>
<keyword evidence="6" id="KW-0479">Metal-binding</keyword>
<feature type="active site" description="Tele-phosphohistidine intermediate" evidence="5">
    <location>
        <position position="76"/>
    </location>
</feature>
<dbReference type="SUPFAM" id="SSF46973">
    <property type="entry name" value="Enzyme IIa from lactose specific PTS, IIa-lac"/>
    <property type="match status" value="1"/>
</dbReference>
<dbReference type="CDD" id="cd00215">
    <property type="entry name" value="PTS_IIA_lac"/>
    <property type="match status" value="1"/>
</dbReference>
<dbReference type="Gene3D" id="1.20.58.80">
    <property type="entry name" value="Phosphotransferase system, lactose/cellobiose-type IIA subunit"/>
    <property type="match status" value="1"/>
</dbReference>
<name>A0A6V8SBA7_9CLOT</name>
<keyword evidence="4" id="KW-0598">Phosphotransferase system</keyword>
<dbReference type="GO" id="GO:0009401">
    <property type="term" value="P:phosphoenolpyruvate-dependent sugar phosphotransferase system"/>
    <property type="evidence" value="ECO:0007669"/>
    <property type="project" value="UniProtKB-KW"/>
</dbReference>
<keyword evidence="6" id="KW-0460">Magnesium</keyword>
<dbReference type="GO" id="GO:0016740">
    <property type="term" value="F:transferase activity"/>
    <property type="evidence" value="ECO:0007669"/>
    <property type="project" value="UniProtKB-KW"/>
</dbReference>
<proteinExistence type="predicted"/>
<evidence type="ECO:0000256" key="3">
    <source>
        <dbReference type="ARBA" id="ARBA00022679"/>
    </source>
</evidence>
<dbReference type="Proteomes" id="UP000580568">
    <property type="component" value="Unassembled WGS sequence"/>
</dbReference>
<sequence length="104" mass="11591">MDGIELISFKIISAVGEARSNYIEAIREAKKGNFEKADSLIEEGAKVFIEGHHAHSELIQQEANGKAVVPTLMLMHAEDQLMSADAFKIIAQEFIDVYRNTNSR</sequence>
<keyword evidence="3" id="KW-0808">Transferase</keyword>
<evidence type="ECO:0000256" key="7">
    <source>
        <dbReference type="PROSITE-ProRule" id="PRU00418"/>
    </source>
</evidence>
<comment type="caution">
    <text evidence="8">The sequence shown here is derived from an EMBL/GenBank/DDBJ whole genome shotgun (WGS) entry which is preliminary data.</text>
</comment>